<dbReference type="RefSeq" id="WP_307431239.1">
    <property type="nucleotide sequence ID" value="NZ_JAUSVK010000001.1"/>
</dbReference>
<gene>
    <name evidence="3" type="ORF">J3R73_004156</name>
</gene>
<dbReference type="Gene3D" id="3.40.605.10">
    <property type="entry name" value="Aldehyde Dehydrogenase, Chain A, domain 1"/>
    <property type="match status" value="1"/>
</dbReference>
<feature type="domain" description="Aldehyde dehydrogenase" evidence="2">
    <location>
        <begin position="26"/>
        <end position="488"/>
    </location>
</feature>
<name>A0ABU0FJS4_9HYPH</name>
<organism evidence="3 4">
    <name type="scientific">Labrys monachus</name>
    <dbReference type="NCBI Taxonomy" id="217067"/>
    <lineage>
        <taxon>Bacteria</taxon>
        <taxon>Pseudomonadati</taxon>
        <taxon>Pseudomonadota</taxon>
        <taxon>Alphaproteobacteria</taxon>
        <taxon>Hyphomicrobiales</taxon>
        <taxon>Xanthobacteraceae</taxon>
        <taxon>Labrys</taxon>
    </lineage>
</organism>
<protein>
    <submittedName>
        <fullName evidence="3">Acyl-CoA reductase-like NAD-dependent aldehyde dehydrogenase</fullName>
    </submittedName>
</protein>
<keyword evidence="4" id="KW-1185">Reference proteome</keyword>
<evidence type="ECO:0000313" key="4">
    <source>
        <dbReference type="Proteomes" id="UP001237448"/>
    </source>
</evidence>
<dbReference type="InterPro" id="IPR015590">
    <property type="entry name" value="Aldehyde_DH_dom"/>
</dbReference>
<sequence>MQHADAIPEPPGAAWPDGHIHYGGAWRKAAGEGRLSVVSPATGAGLGTVPIADEADVASATNAAQAASERWRFVDPLDRGRHLRALADCLRRKMPELAELEAAITGRPIREMRAQMGRIPEWLDYFGGIAAGLEGESNRVRGGFLTYTAYEPHGVCALLTPWNHPILILVKKLAAALAAGNAVVVKPSELAPVTPLLLAQWATEAGLPEGLVNVVTGDGRTGALLCASPQVQHIDLTGGTATGRIVAAAAAQRLVPCTLELGGKTPVLVFEDADVEEAAAAAVFSAFVAAGQTCVSASRFLVASDIHDAFLAAFARRAEALRVGDPALAETDMGPVITPLSRDRCLAFAAEAVAQGARLVCGGARPDLAAPFDRGNFVEPTILADVTPAMSLFREEVFGPVAAVSRFETEEQALRLANDTPFALGAAVWTGNVARAHRVAGAVRAGIVWINDHHKNDPRSIWGGYANSGYGKENGWDALKSYQRKRSVVVRTAPKFDDWFGGGQRYG</sequence>
<dbReference type="Proteomes" id="UP001237448">
    <property type="component" value="Unassembled WGS sequence"/>
</dbReference>
<dbReference type="InterPro" id="IPR016163">
    <property type="entry name" value="Ald_DH_C"/>
</dbReference>
<reference evidence="3 4" key="1">
    <citation type="submission" date="2023-07" db="EMBL/GenBank/DDBJ databases">
        <title>Genomic Encyclopedia of Type Strains, Phase IV (KMG-IV): sequencing the most valuable type-strain genomes for metagenomic binning, comparative biology and taxonomic classification.</title>
        <authorList>
            <person name="Goeker M."/>
        </authorList>
    </citation>
    <scope>NUCLEOTIDE SEQUENCE [LARGE SCALE GENOMIC DNA]</scope>
    <source>
        <strain evidence="3 4">DSM 5896</strain>
    </source>
</reference>
<dbReference type="PANTHER" id="PTHR11699">
    <property type="entry name" value="ALDEHYDE DEHYDROGENASE-RELATED"/>
    <property type="match status" value="1"/>
</dbReference>
<evidence type="ECO:0000313" key="3">
    <source>
        <dbReference type="EMBL" id="MDQ0394364.1"/>
    </source>
</evidence>
<dbReference type="Pfam" id="PF00171">
    <property type="entry name" value="Aldedh"/>
    <property type="match status" value="1"/>
</dbReference>
<dbReference type="InterPro" id="IPR016162">
    <property type="entry name" value="Ald_DH_N"/>
</dbReference>
<dbReference type="SUPFAM" id="SSF53720">
    <property type="entry name" value="ALDH-like"/>
    <property type="match status" value="1"/>
</dbReference>
<comment type="caution">
    <text evidence="3">The sequence shown here is derived from an EMBL/GenBank/DDBJ whole genome shotgun (WGS) entry which is preliminary data.</text>
</comment>
<keyword evidence="1" id="KW-0560">Oxidoreductase</keyword>
<dbReference type="EMBL" id="JAUSVK010000001">
    <property type="protein sequence ID" value="MDQ0394364.1"/>
    <property type="molecule type" value="Genomic_DNA"/>
</dbReference>
<accession>A0ABU0FJS4</accession>
<dbReference type="Gene3D" id="3.40.309.10">
    <property type="entry name" value="Aldehyde Dehydrogenase, Chain A, domain 2"/>
    <property type="match status" value="1"/>
</dbReference>
<evidence type="ECO:0000256" key="1">
    <source>
        <dbReference type="ARBA" id="ARBA00023002"/>
    </source>
</evidence>
<proteinExistence type="predicted"/>
<evidence type="ECO:0000259" key="2">
    <source>
        <dbReference type="Pfam" id="PF00171"/>
    </source>
</evidence>
<dbReference type="InterPro" id="IPR016161">
    <property type="entry name" value="Ald_DH/histidinol_DH"/>
</dbReference>